<reference evidence="3" key="1">
    <citation type="journal article" date="2017" name="Nat. Ecol. Evol.">
        <title>Genome expansion and lineage-specific genetic innovations in the forest pathogenic fungi Armillaria.</title>
        <authorList>
            <person name="Sipos G."/>
            <person name="Prasanna A.N."/>
            <person name="Walter M.C."/>
            <person name="O'Connor E."/>
            <person name="Balint B."/>
            <person name="Krizsan K."/>
            <person name="Kiss B."/>
            <person name="Hess J."/>
            <person name="Varga T."/>
            <person name="Slot J."/>
            <person name="Riley R."/>
            <person name="Boka B."/>
            <person name="Rigling D."/>
            <person name="Barry K."/>
            <person name="Lee J."/>
            <person name="Mihaltcheva S."/>
            <person name="LaButti K."/>
            <person name="Lipzen A."/>
            <person name="Waldron R."/>
            <person name="Moloney N.M."/>
            <person name="Sperisen C."/>
            <person name="Kredics L."/>
            <person name="Vagvoelgyi C."/>
            <person name="Patrignani A."/>
            <person name="Fitzpatrick D."/>
            <person name="Nagy I."/>
            <person name="Doyle S."/>
            <person name="Anderson J.B."/>
            <person name="Grigoriev I.V."/>
            <person name="Gueldener U."/>
            <person name="Muensterkoetter M."/>
            <person name="Nagy L.G."/>
        </authorList>
    </citation>
    <scope>NUCLEOTIDE SEQUENCE [LARGE SCALE GENOMIC DNA]</scope>
    <source>
        <strain evidence="3">Ar21-2</strain>
    </source>
</reference>
<keyword evidence="3" id="KW-1185">Reference proteome</keyword>
<dbReference type="OMA" id="NEVAHFE"/>
<dbReference type="EMBL" id="KZ293699">
    <property type="protein sequence ID" value="PBK84338.1"/>
    <property type="molecule type" value="Genomic_DNA"/>
</dbReference>
<accession>A0A2H3D0P8</accession>
<organism evidence="2 3">
    <name type="scientific">Armillaria gallica</name>
    <name type="common">Bulbous honey fungus</name>
    <name type="synonym">Armillaria bulbosa</name>
    <dbReference type="NCBI Taxonomy" id="47427"/>
    <lineage>
        <taxon>Eukaryota</taxon>
        <taxon>Fungi</taxon>
        <taxon>Dikarya</taxon>
        <taxon>Basidiomycota</taxon>
        <taxon>Agaricomycotina</taxon>
        <taxon>Agaricomycetes</taxon>
        <taxon>Agaricomycetidae</taxon>
        <taxon>Agaricales</taxon>
        <taxon>Marasmiineae</taxon>
        <taxon>Physalacriaceae</taxon>
        <taxon>Armillaria</taxon>
    </lineage>
</organism>
<gene>
    <name evidence="2" type="ORF">ARMGADRAFT_1088583</name>
</gene>
<dbReference type="AlphaFoldDB" id="A0A2H3D0P8"/>
<dbReference type="Proteomes" id="UP000217790">
    <property type="component" value="Unassembled WGS sequence"/>
</dbReference>
<evidence type="ECO:0000313" key="2">
    <source>
        <dbReference type="EMBL" id="PBK84338.1"/>
    </source>
</evidence>
<dbReference type="InParanoid" id="A0A2H3D0P8"/>
<dbReference type="OrthoDB" id="2876633at2759"/>
<protein>
    <submittedName>
        <fullName evidence="2">Uncharacterized protein</fullName>
    </submittedName>
</protein>
<feature type="region of interest" description="Disordered" evidence="1">
    <location>
        <begin position="84"/>
        <end position="103"/>
    </location>
</feature>
<sequence length="103" mass="11727">MTTVQIERVNNSWAELCHSVNRILQAGNGDPHHIQLQMNDLALWEQYWTENQVYFSDEYVAIINAGLDTMKSSLMAVLFISNDPPTHPPLLQPKSKVYTGRKG</sequence>
<name>A0A2H3D0P8_ARMGA</name>
<dbReference type="STRING" id="47427.A0A2H3D0P8"/>
<proteinExistence type="predicted"/>
<evidence type="ECO:0000256" key="1">
    <source>
        <dbReference type="SAM" id="MobiDB-lite"/>
    </source>
</evidence>
<evidence type="ECO:0000313" key="3">
    <source>
        <dbReference type="Proteomes" id="UP000217790"/>
    </source>
</evidence>